<dbReference type="GO" id="GO:0003735">
    <property type="term" value="F:structural constituent of ribosome"/>
    <property type="evidence" value="ECO:0007669"/>
    <property type="project" value="InterPro"/>
</dbReference>
<name>B5SQ84_BLAHN</name>
<keyword evidence="4" id="KW-0496">Mitochondrion</keyword>
<evidence type="ECO:0000313" key="4">
    <source>
        <dbReference type="EMBL" id="ACH86075.1"/>
    </source>
</evidence>
<dbReference type="GO" id="GO:0006412">
    <property type="term" value="P:translation"/>
    <property type="evidence" value="ECO:0007669"/>
    <property type="project" value="InterPro"/>
</dbReference>
<dbReference type="AlphaFoldDB" id="B5SQ84"/>
<evidence type="ECO:0000256" key="3">
    <source>
        <dbReference type="ARBA" id="ARBA00023274"/>
    </source>
</evidence>
<comment type="similarity">
    <text evidence="1">Belongs to the universal ribosomal protein uL6 family.</text>
</comment>
<keyword evidence="2 4" id="KW-0689">Ribosomal protein</keyword>
<sequence length="201" mass="24522">MYLLRLNNYKNLRIILTNKYLIIITKNGIIKFQTNFYNLYITNNNLYFDFSQYKNIDSNIKYYFFNKLYLQNLKITNSFLNYYLNYLNSFYNNLYYMLYNYTITLNLKGIGYKFVIENNILKIRVGYSHYINYFMDKDVYFLIKNPTCLVLYSNNKFNIKKIAAFIKLYKKSNLYKGTGIFYDNEFITLKKKNNNKNKNVK</sequence>
<evidence type="ECO:0000256" key="1">
    <source>
        <dbReference type="ARBA" id="ARBA00009356"/>
    </source>
</evidence>
<protein>
    <submittedName>
        <fullName evidence="4">Ribosomal protein L6</fullName>
    </submittedName>
</protein>
<dbReference type="PRINTS" id="PR00059">
    <property type="entry name" value="RIBOSOMALL6"/>
</dbReference>
<reference evidence="4" key="1">
    <citation type="journal article" date="2008" name="Curr. Biol.">
        <title>Organelles in Blastocystis that blur the distinction between mitochondria and hydrogenosomes.</title>
        <authorList>
            <person name="Stechmann A."/>
            <person name="Hamblin K."/>
            <person name="Perez-Brocal V."/>
            <person name="Gaston D."/>
            <person name="Richmond G.S."/>
            <person name="van der Giezen M."/>
            <person name="Clark C.G."/>
            <person name="Roger A.J."/>
        </authorList>
    </citation>
    <scope>NUCLEOTIDE SEQUENCE</scope>
    <source>
        <strain evidence="4">NandII</strain>
    </source>
</reference>
<gene>
    <name evidence="4" type="primary">rpl6</name>
</gene>
<dbReference type="SUPFAM" id="SSF56053">
    <property type="entry name" value="Ribosomal protein L6"/>
    <property type="match status" value="1"/>
</dbReference>
<geneLocation type="mitochondrion" evidence="4"/>
<dbReference type="InterPro" id="IPR000702">
    <property type="entry name" value="Ribosomal_uL6-like"/>
</dbReference>
<dbReference type="Gene3D" id="3.90.930.12">
    <property type="entry name" value="Ribosomal protein L6, alpha-beta domain"/>
    <property type="match status" value="1"/>
</dbReference>
<dbReference type="GO" id="GO:0019843">
    <property type="term" value="F:rRNA binding"/>
    <property type="evidence" value="ECO:0007669"/>
    <property type="project" value="InterPro"/>
</dbReference>
<accession>B5SQ84</accession>
<dbReference type="PANTHER" id="PTHR11655">
    <property type="entry name" value="60S/50S RIBOSOMAL PROTEIN L6/L9"/>
    <property type="match status" value="1"/>
</dbReference>
<dbReference type="EMBL" id="EF494740">
    <property type="protein sequence ID" value="ACH86075.1"/>
    <property type="molecule type" value="Genomic_DNA"/>
</dbReference>
<dbReference type="GeneID" id="6879825"/>
<dbReference type="InterPro" id="IPR019906">
    <property type="entry name" value="Ribosomal_uL6_bac-type"/>
</dbReference>
<dbReference type="RefSeq" id="YP_002221394.1">
    <property type="nucleotide sequence ID" value="NC_011213.1"/>
</dbReference>
<dbReference type="PANTHER" id="PTHR11655:SF14">
    <property type="entry name" value="LARGE RIBOSOMAL SUBUNIT PROTEIN UL6M"/>
    <property type="match status" value="1"/>
</dbReference>
<proteinExistence type="inferred from homology"/>
<keyword evidence="3" id="KW-0687">Ribonucleoprotein</keyword>
<organism evidence="4">
    <name type="scientific">Blastocystis sp. subtype 1 (strain ATCC 50177 / NandII)</name>
    <dbReference type="NCBI Taxonomy" id="478820"/>
    <lineage>
        <taxon>Eukaryota</taxon>
        <taxon>Sar</taxon>
        <taxon>Stramenopiles</taxon>
        <taxon>Bigyra</taxon>
        <taxon>Opalozoa</taxon>
        <taxon>Opalinata</taxon>
        <taxon>Blastocystidae</taxon>
        <taxon>Blastocystis</taxon>
    </lineage>
</organism>
<reference evidence="4" key="2">
    <citation type="journal article" date="2016" name="Genome Biol. Evol.">
        <title>Blastocystis mitochondrial genomes appear to show multiple independent gains and losses of start and stop codons.</title>
        <authorList>
            <person name="Jacob A.S."/>
            <person name="Andersen L.O."/>
            <person name="Pavinski Bitar P."/>
            <person name="Richards V.P."/>
            <person name="Shah S."/>
            <person name="Stanhope M.J."/>
            <person name="Stensvold C.R."/>
            <person name="Clark C.G."/>
        </authorList>
    </citation>
    <scope>NUCLEOTIDE SEQUENCE</scope>
    <source>
        <strain evidence="4">NandII</strain>
    </source>
</reference>
<evidence type="ECO:0000256" key="2">
    <source>
        <dbReference type="ARBA" id="ARBA00022980"/>
    </source>
</evidence>
<dbReference type="GO" id="GO:0005762">
    <property type="term" value="C:mitochondrial large ribosomal subunit"/>
    <property type="evidence" value="ECO:0007669"/>
    <property type="project" value="TreeGrafter"/>
</dbReference>
<dbReference type="InterPro" id="IPR036789">
    <property type="entry name" value="Ribosomal_uL6-like_a/b-dom_sf"/>
</dbReference>